<dbReference type="GO" id="GO:0005737">
    <property type="term" value="C:cytoplasm"/>
    <property type="evidence" value="ECO:0007669"/>
    <property type="project" value="UniProtKB-SubCell"/>
</dbReference>
<keyword evidence="6" id="KW-0274">FAD</keyword>
<name>A0A9P0GFH3_9CUCU</name>
<keyword evidence="5" id="KW-0285">Flavoprotein</keyword>
<gene>
    <name evidence="10" type="ORF">PSYICH_LOCUS12699</name>
</gene>
<dbReference type="SUPFAM" id="SSF51905">
    <property type="entry name" value="FAD/NAD(P)-binding domain"/>
    <property type="match status" value="1"/>
</dbReference>
<dbReference type="EMBL" id="OV651818">
    <property type="protein sequence ID" value="CAH1111618.1"/>
    <property type="molecule type" value="Genomic_DNA"/>
</dbReference>
<dbReference type="PANTHER" id="PTHR10742">
    <property type="entry name" value="FLAVIN MONOAMINE OXIDASE"/>
    <property type="match status" value="1"/>
</dbReference>
<dbReference type="InterPro" id="IPR002937">
    <property type="entry name" value="Amino_oxidase"/>
</dbReference>
<comment type="cofactor">
    <cofactor evidence="1">
        <name>FAD</name>
        <dbReference type="ChEBI" id="CHEBI:57692"/>
    </cofactor>
</comment>
<evidence type="ECO:0000256" key="7">
    <source>
        <dbReference type="ARBA" id="ARBA00023002"/>
    </source>
</evidence>
<dbReference type="InterPro" id="IPR050281">
    <property type="entry name" value="Flavin_monoamine_oxidase"/>
</dbReference>
<evidence type="ECO:0000256" key="2">
    <source>
        <dbReference type="ARBA" id="ARBA00004496"/>
    </source>
</evidence>
<organism evidence="10 11">
    <name type="scientific">Psylliodes chrysocephalus</name>
    <dbReference type="NCBI Taxonomy" id="3402493"/>
    <lineage>
        <taxon>Eukaryota</taxon>
        <taxon>Metazoa</taxon>
        <taxon>Ecdysozoa</taxon>
        <taxon>Arthropoda</taxon>
        <taxon>Hexapoda</taxon>
        <taxon>Insecta</taxon>
        <taxon>Pterygota</taxon>
        <taxon>Neoptera</taxon>
        <taxon>Endopterygota</taxon>
        <taxon>Coleoptera</taxon>
        <taxon>Polyphaga</taxon>
        <taxon>Cucujiformia</taxon>
        <taxon>Chrysomeloidea</taxon>
        <taxon>Chrysomelidae</taxon>
        <taxon>Galerucinae</taxon>
        <taxon>Alticini</taxon>
        <taxon>Psylliodes</taxon>
    </lineage>
</organism>
<protein>
    <recommendedName>
        <fullName evidence="9">Amine oxidase domain-containing protein</fullName>
    </recommendedName>
</protein>
<evidence type="ECO:0000256" key="4">
    <source>
        <dbReference type="ARBA" id="ARBA00022490"/>
    </source>
</evidence>
<feature type="domain" description="Amine oxidase" evidence="9">
    <location>
        <begin position="25"/>
        <end position="251"/>
    </location>
</feature>
<feature type="domain" description="Amine oxidase" evidence="9">
    <location>
        <begin position="288"/>
        <end position="511"/>
    </location>
</feature>
<comment type="subcellular location">
    <subcellularLocation>
        <location evidence="2">Cytoplasm</location>
    </subcellularLocation>
</comment>
<keyword evidence="4" id="KW-0963">Cytoplasm</keyword>
<dbReference type="PANTHER" id="PTHR10742:SF405">
    <property type="entry name" value="PEROXISOMAL N(1)-ACETYL-SPERMINE_SPERMIDINE OXIDASE"/>
    <property type="match status" value="1"/>
</dbReference>
<dbReference type="Pfam" id="PF01593">
    <property type="entry name" value="Amino_oxidase"/>
    <property type="match status" value="2"/>
</dbReference>
<dbReference type="OrthoDB" id="2019015at2759"/>
<accession>A0A9P0GFH3</accession>
<keyword evidence="7" id="KW-0560">Oxidoreductase</keyword>
<evidence type="ECO:0000256" key="5">
    <source>
        <dbReference type="ARBA" id="ARBA00022630"/>
    </source>
</evidence>
<dbReference type="GO" id="GO:0046592">
    <property type="term" value="F:polyamine oxidase activity"/>
    <property type="evidence" value="ECO:0007669"/>
    <property type="project" value="TreeGrafter"/>
</dbReference>
<proteinExistence type="inferred from homology"/>
<evidence type="ECO:0000256" key="8">
    <source>
        <dbReference type="SAM" id="MobiDB-lite"/>
    </source>
</evidence>
<evidence type="ECO:0000256" key="6">
    <source>
        <dbReference type="ARBA" id="ARBA00022827"/>
    </source>
</evidence>
<dbReference type="Proteomes" id="UP001153636">
    <property type="component" value="Chromosome 6"/>
</dbReference>
<dbReference type="AlphaFoldDB" id="A0A9P0GFH3"/>
<evidence type="ECO:0000256" key="3">
    <source>
        <dbReference type="ARBA" id="ARBA00005995"/>
    </source>
</evidence>
<evidence type="ECO:0000256" key="1">
    <source>
        <dbReference type="ARBA" id="ARBA00001974"/>
    </source>
</evidence>
<sequence length="543" mass="61098">MENDGAQEPDNNVYSSKIIIIGAGMAGLSSAYHLIKNGFTDFKILEARDRIGGRIVQIPVGNEKVELGANWIHGVLGNPVYELAMQHGLVDIMAYPKPHKLVAATEQGKQVAFITLRETYEAYLCFLKRCEEYFISQYSPPEGIDSVGDHLRLEISLYLDKIQNQNERHLKELIFECLLKRETCISGCDDMSEIDLLELGSYEELQGGNIVLPNGYSSILEPLKQAIPADKLLTNHPVKTIKWSSRKVTNCDSIPEDSDSDDSDRTVIESPLNSNHSSRESSCEKTLGKHKVEIVCDNGKKFLTDHVICTIPLGVLKCCAATMFQPPLSDYKLEAIDRLLFGTVDKILLEYDRPFLHPNITEVLLLWEAESEKEPDITKNWYKKIYSFTKISETVILGWISGKEAEYMETLTNDVIIDTCTKILRKFLNDPFIPKPKNCVCTSWHSQPYTRGSYTALAVGASQIDIELLAQPIYYDESEKEPVLLFAGEHTHSSFYSTVHGAYLSGRTATQILMLADHQDEIVMDVDGDITDLSTWVQGIRLE</sequence>
<dbReference type="SUPFAM" id="SSF54373">
    <property type="entry name" value="FAD-linked reductases, C-terminal domain"/>
    <property type="match status" value="1"/>
</dbReference>
<dbReference type="InterPro" id="IPR036188">
    <property type="entry name" value="FAD/NAD-bd_sf"/>
</dbReference>
<reference evidence="10" key="1">
    <citation type="submission" date="2022-01" db="EMBL/GenBank/DDBJ databases">
        <authorList>
            <person name="King R."/>
        </authorList>
    </citation>
    <scope>NUCLEOTIDE SEQUENCE</scope>
</reference>
<keyword evidence="11" id="KW-1185">Reference proteome</keyword>
<evidence type="ECO:0000313" key="10">
    <source>
        <dbReference type="EMBL" id="CAH1111618.1"/>
    </source>
</evidence>
<dbReference type="Gene3D" id="3.90.660.10">
    <property type="match status" value="1"/>
</dbReference>
<evidence type="ECO:0000313" key="11">
    <source>
        <dbReference type="Proteomes" id="UP001153636"/>
    </source>
</evidence>
<feature type="region of interest" description="Disordered" evidence="8">
    <location>
        <begin position="250"/>
        <end position="281"/>
    </location>
</feature>
<evidence type="ECO:0000259" key="9">
    <source>
        <dbReference type="Pfam" id="PF01593"/>
    </source>
</evidence>
<dbReference type="Gene3D" id="3.50.50.60">
    <property type="entry name" value="FAD/NAD(P)-binding domain"/>
    <property type="match status" value="2"/>
</dbReference>
<comment type="similarity">
    <text evidence="3">Belongs to the flavin monoamine oxidase family.</text>
</comment>